<keyword evidence="17" id="KW-0548">Nucleotidyltransferase</keyword>
<dbReference type="Gene3D" id="3.40.50.300">
    <property type="entry name" value="P-loop containing nucleotide triphosphate hydrolases"/>
    <property type="match status" value="1"/>
</dbReference>
<comment type="catalytic activity">
    <reaction evidence="2 14">
        <text>adenosylcob(III)inamide phosphate + GTP + H(+) = adenosylcob(III)inamide-GDP + diphosphate</text>
        <dbReference type="Rhea" id="RHEA:22712"/>
        <dbReference type="ChEBI" id="CHEBI:15378"/>
        <dbReference type="ChEBI" id="CHEBI:33019"/>
        <dbReference type="ChEBI" id="CHEBI:37565"/>
        <dbReference type="ChEBI" id="CHEBI:58502"/>
        <dbReference type="ChEBI" id="CHEBI:60487"/>
        <dbReference type="EC" id="2.7.7.62"/>
    </reaction>
</comment>
<comment type="catalytic activity">
    <reaction evidence="3">
        <text>adenosylcob(III)inamide + GTP = adenosylcob(III)inamide phosphate + GDP + H(+)</text>
        <dbReference type="Rhea" id="RHEA:15765"/>
        <dbReference type="ChEBI" id="CHEBI:2480"/>
        <dbReference type="ChEBI" id="CHEBI:15378"/>
        <dbReference type="ChEBI" id="CHEBI:37565"/>
        <dbReference type="ChEBI" id="CHEBI:58189"/>
        <dbReference type="ChEBI" id="CHEBI:58502"/>
        <dbReference type="EC" id="2.7.1.156"/>
    </reaction>
</comment>
<reference evidence="17 18" key="1">
    <citation type="journal article" date="2015" name="Antonie Van Leeuwenhoek">
        <title>Oricola cellulosilytica gen. nov., sp. nov., a cellulose-degrading bacterium of the family Phyllobacteriaceae isolated from surface seashore water, and emended descriptions of Mesorhizobium loti and Phyllobacterium myrsinacearum.</title>
        <authorList>
            <person name="Hameed A."/>
            <person name="Shahina M."/>
            <person name="Lai W.A."/>
            <person name="Lin S.Y."/>
            <person name="Young L.S."/>
            <person name="Liu Y.C."/>
            <person name="Hsu Y.H."/>
            <person name="Young C.C."/>
        </authorList>
    </citation>
    <scope>NUCLEOTIDE SEQUENCE [LARGE SCALE GENOMIC DNA]</scope>
    <source>
        <strain evidence="17 18">KCTC 52183</strain>
    </source>
</reference>
<evidence type="ECO:0000256" key="13">
    <source>
        <dbReference type="ARBA" id="ARBA00023134"/>
    </source>
</evidence>
<dbReference type="Proteomes" id="UP000291301">
    <property type="component" value="Unassembled WGS sequence"/>
</dbReference>
<comment type="caution">
    <text evidence="17">The sequence shown here is derived from an EMBL/GenBank/DDBJ whole genome shotgun (WGS) entry which is preliminary data.</text>
</comment>
<dbReference type="UniPathway" id="UPA00148">
    <property type="reaction ID" value="UER00236"/>
</dbReference>
<comment type="catalytic activity">
    <reaction evidence="1 14">
        <text>adenosylcob(III)inamide + ATP = adenosylcob(III)inamide phosphate + ADP + H(+)</text>
        <dbReference type="Rhea" id="RHEA:15769"/>
        <dbReference type="ChEBI" id="CHEBI:2480"/>
        <dbReference type="ChEBI" id="CHEBI:15378"/>
        <dbReference type="ChEBI" id="CHEBI:30616"/>
        <dbReference type="ChEBI" id="CHEBI:58502"/>
        <dbReference type="ChEBI" id="CHEBI:456216"/>
        <dbReference type="EC" id="2.7.1.156"/>
    </reaction>
</comment>
<dbReference type="InterPro" id="IPR003203">
    <property type="entry name" value="CobU/CobP"/>
</dbReference>
<feature type="binding site" evidence="16">
    <location>
        <position position="69"/>
    </location>
    <ligand>
        <name>GTP</name>
        <dbReference type="ChEBI" id="CHEBI:37565"/>
    </ligand>
</feature>
<evidence type="ECO:0000256" key="3">
    <source>
        <dbReference type="ARBA" id="ARBA00001522"/>
    </source>
</evidence>
<evidence type="ECO:0000256" key="15">
    <source>
        <dbReference type="PIRSR" id="PIRSR006135-1"/>
    </source>
</evidence>
<dbReference type="GO" id="GO:0005525">
    <property type="term" value="F:GTP binding"/>
    <property type="evidence" value="ECO:0007669"/>
    <property type="project" value="UniProtKB-UniRule"/>
</dbReference>
<evidence type="ECO:0000256" key="2">
    <source>
        <dbReference type="ARBA" id="ARBA00000711"/>
    </source>
</evidence>
<keyword evidence="10 14" id="KW-0547">Nucleotide-binding</keyword>
<keyword evidence="9 14" id="KW-0808">Transferase</keyword>
<feature type="binding site" evidence="16">
    <location>
        <begin position="41"/>
        <end position="43"/>
    </location>
    <ligand>
        <name>GTP</name>
        <dbReference type="ChEBI" id="CHEBI:37565"/>
    </ligand>
</feature>
<keyword evidence="8 14" id="KW-0169">Cobalamin biosynthesis</keyword>
<keyword evidence="13 14" id="KW-0342">GTP-binding</keyword>
<dbReference type="PANTHER" id="PTHR34848:SF1">
    <property type="entry name" value="BIFUNCTIONAL ADENOSYLCOBALAMIN BIOSYNTHESIS PROTEIN COBU"/>
    <property type="match status" value="1"/>
</dbReference>
<evidence type="ECO:0000256" key="7">
    <source>
        <dbReference type="ARBA" id="ARBA00007490"/>
    </source>
</evidence>
<dbReference type="Pfam" id="PF02283">
    <property type="entry name" value="CobU"/>
    <property type="match status" value="1"/>
</dbReference>
<accession>A0A4R0PE39</accession>
<evidence type="ECO:0000256" key="9">
    <source>
        <dbReference type="ARBA" id="ARBA00022679"/>
    </source>
</evidence>
<name>A0A4R0PE39_9HYPH</name>
<feature type="binding site" evidence="16">
    <location>
        <begin position="58"/>
        <end position="61"/>
    </location>
    <ligand>
        <name>GTP</name>
        <dbReference type="ChEBI" id="CHEBI:37565"/>
    </ligand>
</feature>
<evidence type="ECO:0000256" key="6">
    <source>
        <dbReference type="ARBA" id="ARBA00005159"/>
    </source>
</evidence>
<comment type="function">
    <text evidence="4 14">Catalyzes ATP-dependent phosphorylation of adenosylcobinamide and addition of GMP to adenosylcobinamide phosphate.</text>
</comment>
<dbReference type="GO" id="GO:0008820">
    <property type="term" value="F:cobinamide phosphate guanylyltransferase activity"/>
    <property type="evidence" value="ECO:0007669"/>
    <property type="project" value="UniProtKB-UniRule"/>
</dbReference>
<organism evidence="17 18">
    <name type="scientific">Oricola cellulosilytica</name>
    <dbReference type="NCBI Taxonomy" id="1429082"/>
    <lineage>
        <taxon>Bacteria</taxon>
        <taxon>Pseudomonadati</taxon>
        <taxon>Pseudomonadota</taxon>
        <taxon>Alphaproteobacteria</taxon>
        <taxon>Hyphomicrobiales</taxon>
        <taxon>Ahrensiaceae</taxon>
        <taxon>Oricola</taxon>
    </lineage>
</organism>
<dbReference type="SUPFAM" id="SSF52540">
    <property type="entry name" value="P-loop containing nucleoside triphosphate hydrolases"/>
    <property type="match status" value="1"/>
</dbReference>
<dbReference type="InterPro" id="IPR027417">
    <property type="entry name" value="P-loop_NTPase"/>
</dbReference>
<evidence type="ECO:0000313" key="17">
    <source>
        <dbReference type="EMBL" id="TCD15023.1"/>
    </source>
</evidence>
<dbReference type="GO" id="GO:0043752">
    <property type="term" value="F:adenosylcobinamide kinase activity"/>
    <property type="evidence" value="ECO:0007669"/>
    <property type="project" value="UniProtKB-EC"/>
</dbReference>
<keyword evidence="12 14" id="KW-0067">ATP-binding</keyword>
<dbReference type="AlphaFoldDB" id="A0A4R0PE39"/>
<evidence type="ECO:0000256" key="14">
    <source>
        <dbReference type="PIRNR" id="PIRNR006135"/>
    </source>
</evidence>
<keyword evidence="18" id="KW-1185">Reference proteome</keyword>
<dbReference type="EC" id="2.7.1.156" evidence="14"/>
<evidence type="ECO:0000256" key="1">
    <source>
        <dbReference type="ARBA" id="ARBA00000312"/>
    </source>
</evidence>
<evidence type="ECO:0000256" key="12">
    <source>
        <dbReference type="ARBA" id="ARBA00022840"/>
    </source>
</evidence>
<dbReference type="RefSeq" id="WP_131566479.1">
    <property type="nucleotide sequence ID" value="NZ_JAINFK010000003.1"/>
</dbReference>
<dbReference type="GO" id="GO:0009236">
    <property type="term" value="P:cobalamin biosynthetic process"/>
    <property type="evidence" value="ECO:0007669"/>
    <property type="project" value="UniProtKB-UniRule"/>
</dbReference>
<evidence type="ECO:0000256" key="4">
    <source>
        <dbReference type="ARBA" id="ARBA00003889"/>
    </source>
</evidence>
<sequence length="177" mass="19352">MREAHGSPPGITLVLGGARSGKSAFAERLVADLDGTPVYIATGRVRDDEMRLRIEHHRDRRGAEWRTVEEPENLERALTREARPGNAVLVDCLTLWITNLMLSQADINVRASALCQVLSEAKGHVVLVSNEVGLGIVPDNAMAREFRDHAGRLHQDIAALADEVFFVAAGLPLKMKG</sequence>
<dbReference type="EC" id="2.7.7.62" evidence="14"/>
<feature type="binding site" evidence="16">
    <location>
        <position position="91"/>
    </location>
    <ligand>
        <name>GTP</name>
        <dbReference type="ChEBI" id="CHEBI:37565"/>
    </ligand>
</feature>
<feature type="binding site" evidence="16">
    <location>
        <begin position="16"/>
        <end position="23"/>
    </location>
    <ligand>
        <name>GTP</name>
        <dbReference type="ChEBI" id="CHEBI:37565"/>
    </ligand>
</feature>
<comment type="pathway">
    <text evidence="6 14">Cofactor biosynthesis; adenosylcobalamin biosynthesis; adenosylcobalamin from cob(II)yrinate a,c-diamide: step 5/7.</text>
</comment>
<keyword evidence="11 14" id="KW-0418">Kinase</keyword>
<evidence type="ECO:0000256" key="11">
    <source>
        <dbReference type="ARBA" id="ARBA00022777"/>
    </source>
</evidence>
<feature type="active site" description="GMP-histidine intermediate" evidence="15">
    <location>
        <position position="57"/>
    </location>
</feature>
<evidence type="ECO:0000256" key="16">
    <source>
        <dbReference type="PIRSR" id="PIRSR006135-2"/>
    </source>
</evidence>
<dbReference type="CDD" id="cd00544">
    <property type="entry name" value="CobU"/>
    <property type="match status" value="1"/>
</dbReference>
<evidence type="ECO:0000313" key="18">
    <source>
        <dbReference type="Proteomes" id="UP000291301"/>
    </source>
</evidence>
<dbReference type="PIRSF" id="PIRSF006135">
    <property type="entry name" value="CobU"/>
    <property type="match status" value="1"/>
</dbReference>
<comment type="pathway">
    <text evidence="5 14">Cofactor biosynthesis; adenosylcobalamin biosynthesis; adenosylcobalamin from cob(II)yrinate a,c-diamide: step 6/7.</text>
</comment>
<proteinExistence type="inferred from homology"/>
<dbReference type="NCBIfam" id="NF004469">
    <property type="entry name" value="PRK05800.1"/>
    <property type="match status" value="1"/>
</dbReference>
<evidence type="ECO:0000256" key="8">
    <source>
        <dbReference type="ARBA" id="ARBA00022573"/>
    </source>
</evidence>
<protein>
    <recommendedName>
        <fullName evidence="14">Bifunctional adenosylcobalamin biosynthesis protein</fullName>
        <ecNumber evidence="14">2.7.1.156</ecNumber>
        <ecNumber evidence="14">2.7.7.62</ecNumber>
    </recommendedName>
</protein>
<dbReference type="EMBL" id="SJST01000002">
    <property type="protein sequence ID" value="TCD15023.1"/>
    <property type="molecule type" value="Genomic_DNA"/>
</dbReference>
<comment type="similarity">
    <text evidence="7 14">Belongs to the CobU/CobP family.</text>
</comment>
<evidence type="ECO:0000256" key="5">
    <source>
        <dbReference type="ARBA" id="ARBA00004692"/>
    </source>
</evidence>
<dbReference type="GO" id="GO:0005524">
    <property type="term" value="F:ATP binding"/>
    <property type="evidence" value="ECO:0007669"/>
    <property type="project" value="UniProtKB-UniRule"/>
</dbReference>
<gene>
    <name evidence="17" type="primary">cobU</name>
    <name evidence="17" type="ORF">E0D97_05600</name>
</gene>
<dbReference type="OrthoDB" id="9788370at2"/>
<dbReference type="PANTHER" id="PTHR34848">
    <property type="match status" value="1"/>
</dbReference>
<evidence type="ECO:0000256" key="10">
    <source>
        <dbReference type="ARBA" id="ARBA00022741"/>
    </source>
</evidence>